<sequence length="384" mass="42434">MIRTIEEINEKISKDEVVVLTAKEAYDLVKEEGVKKAASQVDIVTTGTFGAMCSSGVFLNFGHTEPPLKMETVKLNSVSAYGYIAAVDAYLGATARSSENPEYGGAHVIEDLLSGKRIRLEASGTGTDCYPKKDLDTKITLDQINEAIMFNPRNCYQNYAAATNSSDTRLYTYMGALLPKYGNVNYATCGMWSPLLKDPEYRTIGIGTRIFFGGSIGYVAWHGTQHNSSKPRDENNLPIGPAGTLALIGNLKAMNKRYVRGAYFEGYGVSLMMGVGIPIPVIDEDMMQQLSLGNEDIKTVIVDYSVASRSRPIVREVSYQELRSGFVEIHGRKVPTGSTSSWALAREIATVLKQMILEKRFFLSEPVEPLPKDRIVKPLEVRRR</sequence>
<organism evidence="2 3">
    <name type="scientific">Thermodesulfobium acidiphilum</name>
    <dbReference type="NCBI Taxonomy" id="1794699"/>
    <lineage>
        <taxon>Bacteria</taxon>
        <taxon>Pseudomonadati</taxon>
        <taxon>Thermodesulfobiota</taxon>
        <taxon>Thermodesulfobiia</taxon>
        <taxon>Thermodesulfobiales</taxon>
        <taxon>Thermodesulfobiaceae</taxon>
        <taxon>Thermodesulfobium</taxon>
    </lineage>
</organism>
<evidence type="ECO:0000313" key="2">
    <source>
        <dbReference type="EMBL" id="AWB09607.1"/>
    </source>
</evidence>
<accession>A0A2R4VYJ6</accession>
<name>A0A2R4VYJ6_THEAF</name>
<dbReference type="Proteomes" id="UP000244792">
    <property type="component" value="Chromosome"/>
</dbReference>
<evidence type="ECO:0000259" key="1">
    <source>
        <dbReference type="Pfam" id="PF01837"/>
    </source>
</evidence>
<dbReference type="OrthoDB" id="9765041at2"/>
<protein>
    <submittedName>
        <fullName evidence="2">Uncharacterized conserved protein, DUF39 family</fullName>
    </submittedName>
</protein>
<dbReference type="InterPro" id="IPR002708">
    <property type="entry name" value="HcyBio"/>
</dbReference>
<evidence type="ECO:0000313" key="3">
    <source>
        <dbReference type="Proteomes" id="UP000244792"/>
    </source>
</evidence>
<dbReference type="KEGG" id="taci:TDSAC_0221"/>
<reference evidence="2 3" key="1">
    <citation type="submission" date="2017-04" db="EMBL/GenBank/DDBJ databases">
        <title>Genomic insights into metabolism of Thermodesulfobium acidiphilum.</title>
        <authorList>
            <person name="Toshchakov S.V."/>
            <person name="Frolov E.N."/>
            <person name="Kublanov I.V."/>
            <person name="Samarov N.I."/>
            <person name="Novikov A."/>
            <person name="Lebedinsky A.V."/>
            <person name="Bonch-Osmolovskaya E.A."/>
            <person name="Chernyh N.A."/>
        </authorList>
    </citation>
    <scope>NUCLEOTIDE SEQUENCE [LARGE SCALE GENOMIC DNA]</scope>
    <source>
        <strain evidence="2 3">3127-1</strain>
    </source>
</reference>
<feature type="domain" description="Homocysteine biosynthesis enzyme sulfur-incorporation" evidence="1">
    <location>
        <begin position="17"/>
        <end position="363"/>
    </location>
</feature>
<proteinExistence type="predicted"/>
<dbReference type="RefSeq" id="WP_108308127.1">
    <property type="nucleotide sequence ID" value="NZ_CP020921.1"/>
</dbReference>
<dbReference type="Pfam" id="PF01837">
    <property type="entry name" value="HcyBio"/>
    <property type="match status" value="1"/>
</dbReference>
<keyword evidence="3" id="KW-1185">Reference proteome</keyword>
<dbReference type="EMBL" id="CP020921">
    <property type="protein sequence ID" value="AWB09607.1"/>
    <property type="molecule type" value="Genomic_DNA"/>
</dbReference>
<dbReference type="AlphaFoldDB" id="A0A2R4VYJ6"/>
<gene>
    <name evidence="2" type="ORF">TDSAC_0221</name>
</gene>